<evidence type="ECO:0008006" key="4">
    <source>
        <dbReference type="Google" id="ProtNLM"/>
    </source>
</evidence>
<evidence type="ECO:0000313" key="2">
    <source>
        <dbReference type="EMBL" id="SFJ70587.1"/>
    </source>
</evidence>
<dbReference type="EMBL" id="FOSB01000003">
    <property type="protein sequence ID" value="SFJ70587.1"/>
    <property type="molecule type" value="Genomic_DNA"/>
</dbReference>
<keyword evidence="1" id="KW-1133">Transmembrane helix</keyword>
<name>A0A1I3TM21_HALDA</name>
<feature type="transmembrane region" description="Helical" evidence="1">
    <location>
        <begin position="36"/>
        <end position="54"/>
    </location>
</feature>
<keyword evidence="3" id="KW-1185">Reference proteome</keyword>
<organism evidence="2 3">
    <name type="scientific">Halobacillus dabanensis</name>
    <dbReference type="NCBI Taxonomy" id="240302"/>
    <lineage>
        <taxon>Bacteria</taxon>
        <taxon>Bacillati</taxon>
        <taxon>Bacillota</taxon>
        <taxon>Bacilli</taxon>
        <taxon>Bacillales</taxon>
        <taxon>Bacillaceae</taxon>
        <taxon>Halobacillus</taxon>
    </lineage>
</organism>
<gene>
    <name evidence="2" type="ORF">SAMN04487936_103403</name>
</gene>
<feature type="transmembrane region" description="Helical" evidence="1">
    <location>
        <begin position="12"/>
        <end position="31"/>
    </location>
</feature>
<reference evidence="3" key="1">
    <citation type="submission" date="2016-10" db="EMBL/GenBank/DDBJ databases">
        <authorList>
            <person name="Varghese N."/>
            <person name="Submissions S."/>
        </authorList>
    </citation>
    <scope>NUCLEOTIDE SEQUENCE [LARGE SCALE GENOMIC DNA]</scope>
    <source>
        <strain evidence="3">CGMCC 1.3704</strain>
    </source>
</reference>
<sequence length="93" mass="10147">MMNSGMVDSLLSSVPIIVLVFACVGIVWSVLKKRKYLIGFVFLLLGGGIHYWGLYVGEWEGMGISLFFGGGIVLLGLLTLLLTFVYSKIMVAN</sequence>
<feature type="transmembrane region" description="Helical" evidence="1">
    <location>
        <begin position="66"/>
        <end position="86"/>
    </location>
</feature>
<protein>
    <recommendedName>
        <fullName evidence="4">YesK-like protein</fullName>
    </recommendedName>
</protein>
<dbReference type="Proteomes" id="UP000183557">
    <property type="component" value="Unassembled WGS sequence"/>
</dbReference>
<evidence type="ECO:0000256" key="1">
    <source>
        <dbReference type="SAM" id="Phobius"/>
    </source>
</evidence>
<accession>A0A1I3TM21</accession>
<keyword evidence="1" id="KW-0812">Transmembrane</keyword>
<proteinExistence type="predicted"/>
<evidence type="ECO:0000313" key="3">
    <source>
        <dbReference type="Proteomes" id="UP000183557"/>
    </source>
</evidence>
<keyword evidence="1" id="KW-0472">Membrane</keyword>
<dbReference type="OrthoDB" id="9978454at2"/>
<dbReference type="RefSeq" id="WP_075035985.1">
    <property type="nucleotide sequence ID" value="NZ_FOSB01000003.1"/>
</dbReference>
<dbReference type="AlphaFoldDB" id="A0A1I3TM21"/>